<name>A0A1H3XTJ9_SELRU</name>
<gene>
    <name evidence="1" type="ORF">SAMN05660648_01637</name>
</gene>
<reference evidence="1 2" key="1">
    <citation type="submission" date="2016-10" db="EMBL/GenBank/DDBJ databases">
        <authorList>
            <person name="de Groot N.N."/>
        </authorList>
    </citation>
    <scope>NUCLEOTIDE SEQUENCE [LARGE SCALE GENOMIC DNA]</scope>
    <source>
        <strain evidence="1 2">DSM 2872</strain>
    </source>
</reference>
<accession>A0A1H3XTJ9</accession>
<organism evidence="1 2">
    <name type="scientific">Selenomonas ruminantium</name>
    <dbReference type="NCBI Taxonomy" id="971"/>
    <lineage>
        <taxon>Bacteria</taxon>
        <taxon>Bacillati</taxon>
        <taxon>Bacillota</taxon>
        <taxon>Negativicutes</taxon>
        <taxon>Selenomonadales</taxon>
        <taxon>Selenomonadaceae</taxon>
        <taxon>Selenomonas</taxon>
    </lineage>
</organism>
<evidence type="ECO:0000313" key="2">
    <source>
        <dbReference type="Proteomes" id="UP000183469"/>
    </source>
</evidence>
<dbReference type="RefSeq" id="WP_074672021.1">
    <property type="nucleotide sequence ID" value="NZ_FNQG01000006.1"/>
</dbReference>
<sequence length="91" mass="10365">MATEKKVYVFFNCDEEKTQKSMNIFYNKTIYNDTKKARKELLAKVEEEVAAGRVNIAEGKDASVNKAILEGDPTKADKYLQYATIKAFSFI</sequence>
<dbReference type="Proteomes" id="UP000183469">
    <property type="component" value="Unassembled WGS sequence"/>
</dbReference>
<dbReference type="OrthoDB" id="1666642at2"/>
<evidence type="ECO:0000313" key="1">
    <source>
        <dbReference type="EMBL" id="SEA02560.1"/>
    </source>
</evidence>
<proteinExistence type="predicted"/>
<dbReference type="AlphaFoldDB" id="A0A1H3XTJ9"/>
<protein>
    <submittedName>
        <fullName evidence="1">Uncharacterized protein</fullName>
    </submittedName>
</protein>
<dbReference type="EMBL" id="FNQG01000006">
    <property type="protein sequence ID" value="SEA02560.1"/>
    <property type="molecule type" value="Genomic_DNA"/>
</dbReference>